<dbReference type="GO" id="GO:0016891">
    <property type="term" value="F:RNA endonuclease activity producing 5'-phosphomonoesters, hydrolytic mechanism"/>
    <property type="evidence" value="ECO:0007669"/>
    <property type="project" value="TreeGrafter"/>
</dbReference>
<gene>
    <name evidence="8" type="ordered locus">wcw_0771</name>
</gene>
<evidence type="ECO:0000313" key="8">
    <source>
        <dbReference type="EMBL" id="ADI38138.1"/>
    </source>
</evidence>
<evidence type="ECO:0000256" key="4">
    <source>
        <dbReference type="ARBA" id="ARBA00022801"/>
    </source>
</evidence>
<dbReference type="SUPFAM" id="SSF56024">
    <property type="entry name" value="Phospholipase D/nuclease"/>
    <property type="match status" value="2"/>
</dbReference>
<dbReference type="EC" id="3.1.4.4" evidence="3"/>
<dbReference type="PANTHER" id="PTHR43856">
    <property type="entry name" value="CARDIOLIPIN HYDROLASE"/>
    <property type="match status" value="1"/>
</dbReference>
<dbReference type="KEGG" id="wch:wcw_0771"/>
<keyword evidence="5" id="KW-0442">Lipid degradation</keyword>
<dbReference type="HOGENOM" id="CLU_062810_0_0_0"/>
<organism evidence="8 9">
    <name type="scientific">Waddlia chondrophila (strain ATCC VR-1470 / WSU 86-1044)</name>
    <dbReference type="NCBI Taxonomy" id="716544"/>
    <lineage>
        <taxon>Bacteria</taxon>
        <taxon>Pseudomonadati</taxon>
        <taxon>Chlamydiota</taxon>
        <taxon>Chlamydiia</taxon>
        <taxon>Parachlamydiales</taxon>
        <taxon>Waddliaceae</taxon>
        <taxon>Waddlia</taxon>
    </lineage>
</organism>
<dbReference type="PANTHER" id="PTHR43856:SF1">
    <property type="entry name" value="MITOCHONDRIAL CARDIOLIPIN HYDROLASE"/>
    <property type="match status" value="1"/>
</dbReference>
<evidence type="ECO:0000256" key="5">
    <source>
        <dbReference type="ARBA" id="ARBA00022963"/>
    </source>
</evidence>
<dbReference type="PROSITE" id="PS50035">
    <property type="entry name" value="PLD"/>
    <property type="match status" value="2"/>
</dbReference>
<keyword evidence="4" id="KW-0378">Hydrolase</keyword>
<evidence type="ECO:0000313" key="9">
    <source>
        <dbReference type="Proteomes" id="UP000001505"/>
    </source>
</evidence>
<feature type="domain" description="PLD phosphodiesterase" evidence="7">
    <location>
        <begin position="274"/>
        <end position="301"/>
    </location>
</feature>
<dbReference type="AlphaFoldDB" id="D6YVH7"/>
<dbReference type="CDD" id="cd09172">
    <property type="entry name" value="PLDc_Nuc_like_unchar1_1"/>
    <property type="match status" value="1"/>
</dbReference>
<dbReference type="InterPro" id="IPR051406">
    <property type="entry name" value="PLD_domain"/>
</dbReference>
<protein>
    <recommendedName>
        <fullName evidence="3">phospholipase D</fullName>
        <ecNumber evidence="3">3.1.4.4</ecNumber>
    </recommendedName>
</protein>
<feature type="domain" description="PLD phosphodiesterase" evidence="7">
    <location>
        <begin position="115"/>
        <end position="142"/>
    </location>
</feature>
<dbReference type="GO" id="GO:0004630">
    <property type="term" value="F:phospholipase D activity"/>
    <property type="evidence" value="ECO:0007669"/>
    <property type="project" value="UniProtKB-EC"/>
</dbReference>
<reference evidence="8 9" key="1">
    <citation type="journal article" date="2010" name="PLoS ONE">
        <title>The Waddlia genome: a window into chlamydial biology.</title>
        <authorList>
            <person name="Bertelli C."/>
            <person name="Collyn F."/>
            <person name="Croxatto A."/>
            <person name="Ruckert C."/>
            <person name="Polkinghorne A."/>
            <person name="Kebbi-Beghdadi C."/>
            <person name="Goesmann A."/>
            <person name="Vaughan L."/>
            <person name="Greub G."/>
        </authorList>
    </citation>
    <scope>NUCLEOTIDE SEQUENCE [LARGE SCALE GENOMIC DNA]</scope>
    <source>
        <strain evidence="9">ATCC VR-1470 / WSU 86-1044</strain>
    </source>
</reference>
<accession>D6YVH7</accession>
<keyword evidence="6" id="KW-0443">Lipid metabolism</keyword>
<evidence type="ECO:0000256" key="3">
    <source>
        <dbReference type="ARBA" id="ARBA00012027"/>
    </source>
</evidence>
<dbReference type="Pfam" id="PF13091">
    <property type="entry name" value="PLDc_2"/>
    <property type="match status" value="2"/>
</dbReference>
<dbReference type="eggNOG" id="COG1502">
    <property type="taxonomic scope" value="Bacteria"/>
</dbReference>
<keyword evidence="8" id="KW-0808">Transferase</keyword>
<sequence length="339" mass="37976">MSKIFKTLTVALIAFVFSFLGYTLTHASLPSSGSPIKLYATETHHDLQITFTQAIEEAKTSIHLMIYSLRDKKVINSLRRAAGRGVDIQIICDRNASSHLASKIGKNVHVFYHNDKGLMHQKILIVDQHTILCGSANLTTASLKMHGNLVTGIYSPKLAAHLLIKFNTMKKEGRVEKAPQFNTVINGQNLEFWFLPDHPEGVEKIKQLIRSAEKSIRIAMFTWTRYDLADAVIAAKKRGVHVEVVLDRNASSGVSKRIAEKLLKGGIPVKVNQGPELLHHKFLLIDHQTLLNGSANWTKAAFTINDDFFMIITPLKPSQQKVLEEMWDEILLHSTNLSV</sequence>
<dbReference type="GO" id="GO:0006793">
    <property type="term" value="P:phosphorus metabolic process"/>
    <property type="evidence" value="ECO:0007669"/>
    <property type="project" value="UniProtKB-ARBA"/>
</dbReference>
<dbReference type="InterPro" id="IPR025202">
    <property type="entry name" value="PLD-like_dom"/>
</dbReference>
<name>D6YVH7_WADCW</name>
<dbReference type="SMART" id="SM00155">
    <property type="entry name" value="PLDc"/>
    <property type="match status" value="2"/>
</dbReference>
<dbReference type="EMBL" id="CP001928">
    <property type="protein sequence ID" value="ADI38138.1"/>
    <property type="molecule type" value="Genomic_DNA"/>
</dbReference>
<dbReference type="Proteomes" id="UP000001505">
    <property type="component" value="Chromosome"/>
</dbReference>
<dbReference type="GO" id="GO:0016740">
    <property type="term" value="F:transferase activity"/>
    <property type="evidence" value="ECO:0007669"/>
    <property type="project" value="UniProtKB-KW"/>
</dbReference>
<evidence type="ECO:0000256" key="2">
    <source>
        <dbReference type="ARBA" id="ARBA00008664"/>
    </source>
</evidence>
<proteinExistence type="inferred from homology"/>
<evidence type="ECO:0000256" key="6">
    <source>
        <dbReference type="ARBA" id="ARBA00023098"/>
    </source>
</evidence>
<evidence type="ECO:0000256" key="1">
    <source>
        <dbReference type="ARBA" id="ARBA00000798"/>
    </source>
</evidence>
<dbReference type="Gene3D" id="3.30.870.10">
    <property type="entry name" value="Endonuclease Chain A"/>
    <property type="match status" value="2"/>
</dbReference>
<comment type="similarity">
    <text evidence="2">Belongs to the phospholipase D family.</text>
</comment>
<evidence type="ECO:0000259" key="7">
    <source>
        <dbReference type="PROSITE" id="PS50035"/>
    </source>
</evidence>
<dbReference type="STRING" id="716544.wcw_0771"/>
<dbReference type="RefSeq" id="WP_013181856.1">
    <property type="nucleotide sequence ID" value="NC_014225.1"/>
</dbReference>
<dbReference type="GO" id="GO:0016042">
    <property type="term" value="P:lipid catabolic process"/>
    <property type="evidence" value="ECO:0007669"/>
    <property type="project" value="UniProtKB-KW"/>
</dbReference>
<keyword evidence="9" id="KW-1185">Reference proteome</keyword>
<comment type="catalytic activity">
    <reaction evidence="1">
        <text>a 1,2-diacyl-sn-glycero-3-phosphocholine + H2O = a 1,2-diacyl-sn-glycero-3-phosphate + choline + H(+)</text>
        <dbReference type="Rhea" id="RHEA:14445"/>
        <dbReference type="ChEBI" id="CHEBI:15354"/>
        <dbReference type="ChEBI" id="CHEBI:15377"/>
        <dbReference type="ChEBI" id="CHEBI:15378"/>
        <dbReference type="ChEBI" id="CHEBI:57643"/>
        <dbReference type="ChEBI" id="CHEBI:58608"/>
        <dbReference type="EC" id="3.1.4.4"/>
    </reaction>
</comment>
<dbReference type="InterPro" id="IPR001736">
    <property type="entry name" value="PLipase_D/transphosphatidylase"/>
</dbReference>
<dbReference type="OrthoDB" id="18806at2"/>